<name>A0A7W0HQV4_9ACTN</name>
<evidence type="ECO:0000313" key="2">
    <source>
        <dbReference type="Proteomes" id="UP000530928"/>
    </source>
</evidence>
<comment type="caution">
    <text evidence="1">The sequence shown here is derived from an EMBL/GenBank/DDBJ whole genome shotgun (WGS) entry which is preliminary data.</text>
</comment>
<proteinExistence type="predicted"/>
<accession>A0A7W0HQV4</accession>
<dbReference type="AlphaFoldDB" id="A0A7W0HQV4"/>
<sequence length="38" mass="4040">MPAHAERQVGVAVPVNRRVIASVIAQYTRDSELAGSCS</sequence>
<keyword evidence="2" id="KW-1185">Reference proteome</keyword>
<reference evidence="1 2" key="1">
    <citation type="submission" date="2020-07" db="EMBL/GenBank/DDBJ databases">
        <title>Genomic Encyclopedia of Type Strains, Phase IV (KMG-IV): sequencing the most valuable type-strain genomes for metagenomic binning, comparative biology and taxonomic classification.</title>
        <authorList>
            <person name="Goeker M."/>
        </authorList>
    </citation>
    <scope>NUCLEOTIDE SEQUENCE [LARGE SCALE GENOMIC DNA]</scope>
    <source>
        <strain evidence="1 2">DSM 45533</strain>
    </source>
</reference>
<organism evidence="1 2">
    <name type="scientific">Nonomuraea soli</name>
    <dbReference type="NCBI Taxonomy" id="1032476"/>
    <lineage>
        <taxon>Bacteria</taxon>
        <taxon>Bacillati</taxon>
        <taxon>Actinomycetota</taxon>
        <taxon>Actinomycetes</taxon>
        <taxon>Streptosporangiales</taxon>
        <taxon>Streptosporangiaceae</taxon>
        <taxon>Nonomuraea</taxon>
    </lineage>
</organism>
<protein>
    <submittedName>
        <fullName evidence="1">Uncharacterized protein</fullName>
    </submittedName>
</protein>
<gene>
    <name evidence="1" type="ORF">HNR30_003699</name>
</gene>
<dbReference type="EMBL" id="JACDUR010000003">
    <property type="protein sequence ID" value="MBA2892358.1"/>
    <property type="molecule type" value="Genomic_DNA"/>
</dbReference>
<dbReference type="Proteomes" id="UP000530928">
    <property type="component" value="Unassembled WGS sequence"/>
</dbReference>
<evidence type="ECO:0000313" key="1">
    <source>
        <dbReference type="EMBL" id="MBA2892358.1"/>
    </source>
</evidence>